<feature type="non-terminal residue" evidence="1">
    <location>
        <position position="386"/>
    </location>
</feature>
<reference evidence="1 2" key="1">
    <citation type="journal article" date="2020" name="Cell">
        <title>Large-Scale Comparative Analyses of Tick Genomes Elucidate Their Genetic Diversity and Vector Capacities.</title>
        <authorList>
            <consortium name="Tick Genome and Microbiome Consortium (TIGMIC)"/>
            <person name="Jia N."/>
            <person name="Wang J."/>
            <person name="Shi W."/>
            <person name="Du L."/>
            <person name="Sun Y."/>
            <person name="Zhan W."/>
            <person name="Jiang J.F."/>
            <person name="Wang Q."/>
            <person name="Zhang B."/>
            <person name="Ji P."/>
            <person name="Bell-Sakyi L."/>
            <person name="Cui X.M."/>
            <person name="Yuan T.T."/>
            <person name="Jiang B.G."/>
            <person name="Yang W.F."/>
            <person name="Lam T.T."/>
            <person name="Chang Q.C."/>
            <person name="Ding S.J."/>
            <person name="Wang X.J."/>
            <person name="Zhu J.G."/>
            <person name="Ruan X.D."/>
            <person name="Zhao L."/>
            <person name="Wei J.T."/>
            <person name="Ye R.Z."/>
            <person name="Que T.C."/>
            <person name="Du C.H."/>
            <person name="Zhou Y.H."/>
            <person name="Cheng J.X."/>
            <person name="Dai P.F."/>
            <person name="Guo W.B."/>
            <person name="Han X.H."/>
            <person name="Huang E.J."/>
            <person name="Li L.F."/>
            <person name="Wei W."/>
            <person name="Gao Y.C."/>
            <person name="Liu J.Z."/>
            <person name="Shao H.Z."/>
            <person name="Wang X."/>
            <person name="Wang C.C."/>
            <person name="Yang T.C."/>
            <person name="Huo Q.B."/>
            <person name="Li W."/>
            <person name="Chen H.Y."/>
            <person name="Chen S.E."/>
            <person name="Zhou L.G."/>
            <person name="Ni X.B."/>
            <person name="Tian J.H."/>
            <person name="Sheng Y."/>
            <person name="Liu T."/>
            <person name="Pan Y.S."/>
            <person name="Xia L.Y."/>
            <person name="Li J."/>
            <person name="Zhao F."/>
            <person name="Cao W.C."/>
        </authorList>
    </citation>
    <scope>NUCLEOTIDE SEQUENCE [LARGE SCALE GENOMIC DNA]</scope>
    <source>
        <strain evidence="1">Iper-2018</strain>
    </source>
</reference>
<accession>A0AC60R2E6</accession>
<comment type="caution">
    <text evidence="1">The sequence shown here is derived from an EMBL/GenBank/DDBJ whole genome shotgun (WGS) entry which is preliminary data.</text>
</comment>
<dbReference type="EMBL" id="JABSTQ010000108">
    <property type="protein sequence ID" value="KAG0445656.1"/>
    <property type="molecule type" value="Genomic_DNA"/>
</dbReference>
<name>A0AC60R2E6_IXOPE</name>
<dbReference type="Proteomes" id="UP000805193">
    <property type="component" value="Unassembled WGS sequence"/>
</dbReference>
<protein>
    <submittedName>
        <fullName evidence="1">Uncharacterized protein</fullName>
    </submittedName>
</protein>
<evidence type="ECO:0000313" key="2">
    <source>
        <dbReference type="Proteomes" id="UP000805193"/>
    </source>
</evidence>
<sequence>MRRRRGFAAPATQGGGARAYHVTSGGSEPLDQMDSIDLGDRGVHLRWTGDMRVVEIEGEPISPEDFHGSSRDWIDIHVKKQQRADVLGLTASFPPKRTFGRKTENGPRERSRSKRPRAPRLPEDDIKVVIRPRDGVDTSRQNEIKIQRGILMAAKISTEEASGDVFRVNKDQNIMVVSTPVLENAQRYRGIVEILLDGKRFGVAAYATPPENTAKGVIHGIPEEDTEEDINGNLIGARNPSILQARRMGRSGSVVIVFEEKKVPYFVRPEERRCKGCWTLNPPAEHACTPACGVCGKAHPTGDQKCRKKFKTPYIVLQRSWEKKRNKQGLLKQGEENFPKLLGDASRSRSRSRAEGRKSRSTSRTGGRRQSGSRSGGERHVSWAEM</sequence>
<organism evidence="1 2">
    <name type="scientific">Ixodes persulcatus</name>
    <name type="common">Taiga tick</name>
    <dbReference type="NCBI Taxonomy" id="34615"/>
    <lineage>
        <taxon>Eukaryota</taxon>
        <taxon>Metazoa</taxon>
        <taxon>Ecdysozoa</taxon>
        <taxon>Arthropoda</taxon>
        <taxon>Chelicerata</taxon>
        <taxon>Arachnida</taxon>
        <taxon>Acari</taxon>
        <taxon>Parasitiformes</taxon>
        <taxon>Ixodida</taxon>
        <taxon>Ixodoidea</taxon>
        <taxon>Ixodidae</taxon>
        <taxon>Ixodinae</taxon>
        <taxon>Ixodes</taxon>
    </lineage>
</organism>
<gene>
    <name evidence="1" type="ORF">HPB47_005975</name>
</gene>
<evidence type="ECO:0000313" key="1">
    <source>
        <dbReference type="EMBL" id="KAG0445656.1"/>
    </source>
</evidence>
<proteinExistence type="predicted"/>
<keyword evidence="2" id="KW-1185">Reference proteome</keyword>